<comment type="caution">
    <text evidence="1">The sequence shown here is derived from an EMBL/GenBank/DDBJ whole genome shotgun (WGS) entry which is preliminary data.</text>
</comment>
<dbReference type="EMBL" id="RQGH01000013">
    <property type="protein sequence ID" value="TGL70744.1"/>
    <property type="molecule type" value="Genomic_DNA"/>
</dbReference>
<protein>
    <submittedName>
        <fullName evidence="1">Uncharacterized protein</fullName>
    </submittedName>
</protein>
<evidence type="ECO:0000313" key="1">
    <source>
        <dbReference type="EMBL" id="TGL70744.1"/>
    </source>
</evidence>
<accession>A0A4Z1A175</accession>
<organism evidence="1 2">
    <name type="scientific">Leptospira jelokensis</name>
    <dbReference type="NCBI Taxonomy" id="2484931"/>
    <lineage>
        <taxon>Bacteria</taxon>
        <taxon>Pseudomonadati</taxon>
        <taxon>Spirochaetota</taxon>
        <taxon>Spirochaetia</taxon>
        <taxon>Leptospirales</taxon>
        <taxon>Leptospiraceae</taxon>
        <taxon>Leptospira</taxon>
    </lineage>
</organism>
<gene>
    <name evidence="1" type="ORF">EHQ62_07145</name>
</gene>
<sequence>MQRIEFLSRISLTALLVSGIRQNLDAKKTNLTSDQNVFEFEIANYPIDRTKEILSSILAEVNKGEIEFNLFLDSFAKELEVRFPLQDKNKISSYKELYSFSIKMEILCELTIMLIGIWQNLCIQIGFDGYQIRDFKTDSNTIKNAMIGFGNKIQNHKIPMILEHQTKKISWKPFKISLRLPWFGGIKTEKLISYTIDLEQIFGLDPKQIKGSNQSEISLRTTEFFSHTTNLINLVDGIRARWHQYAVRFYYMEYAQRKYESWQNLKMRNSHHKHYQNLIRSYSFESAMETIQNRAYHMQSGVYHSIDRQSQQMVVSSLVLMMKDLGKWIGVDRNLFRTLKLENSYGGIISVSTGMSAIDSLKNLEQGIRFLKEERKKFFAEETL</sequence>
<dbReference type="AlphaFoldDB" id="A0A4Z1A175"/>
<dbReference type="RefSeq" id="WP_135641512.1">
    <property type="nucleotide sequence ID" value="NZ_RQGH01000013.1"/>
</dbReference>
<reference evidence="1" key="1">
    <citation type="journal article" date="2019" name="PLoS Negl. Trop. Dis.">
        <title>Revisiting the worldwide diversity of Leptospira species in the environment.</title>
        <authorList>
            <person name="Vincent A.T."/>
            <person name="Schiettekatte O."/>
            <person name="Bourhy P."/>
            <person name="Veyrier F.J."/>
            <person name="Picardeau M."/>
        </authorList>
    </citation>
    <scope>NUCLEOTIDE SEQUENCE [LARGE SCALE GENOMIC DNA]</scope>
    <source>
        <strain evidence="1">201702451</strain>
    </source>
</reference>
<proteinExistence type="predicted"/>
<name>A0A4Z1A175_9LEPT</name>
<keyword evidence="2" id="KW-1185">Reference proteome</keyword>
<evidence type="ECO:0000313" key="2">
    <source>
        <dbReference type="Proteomes" id="UP000297567"/>
    </source>
</evidence>
<dbReference type="Proteomes" id="UP000297567">
    <property type="component" value="Unassembled WGS sequence"/>
</dbReference>